<dbReference type="Proteomes" id="UP001153076">
    <property type="component" value="Unassembled WGS sequence"/>
</dbReference>
<reference evidence="3" key="1">
    <citation type="submission" date="2022-04" db="EMBL/GenBank/DDBJ databases">
        <title>Carnegiea gigantea Genome sequencing and assembly v2.</title>
        <authorList>
            <person name="Copetti D."/>
            <person name="Sanderson M.J."/>
            <person name="Burquez A."/>
            <person name="Wojciechowski M.F."/>
        </authorList>
    </citation>
    <scope>NUCLEOTIDE SEQUENCE</scope>
    <source>
        <strain evidence="3">SGP5-SGP5p</strain>
        <tissue evidence="3">Aerial part</tissue>
    </source>
</reference>
<keyword evidence="4" id="KW-1185">Reference proteome</keyword>
<dbReference type="PANTHER" id="PTHR47926:SF536">
    <property type="entry name" value="DYW DOMAIN-CONTAINING PROTEIN"/>
    <property type="match status" value="1"/>
</dbReference>
<dbReference type="GO" id="GO:0009451">
    <property type="term" value="P:RNA modification"/>
    <property type="evidence" value="ECO:0007669"/>
    <property type="project" value="InterPro"/>
</dbReference>
<dbReference type="Pfam" id="PF13041">
    <property type="entry name" value="PPR_2"/>
    <property type="match status" value="1"/>
</dbReference>
<evidence type="ECO:0000313" key="4">
    <source>
        <dbReference type="Proteomes" id="UP001153076"/>
    </source>
</evidence>
<sequence length="177" mass="19912">MNPRDRVSYSAVISGCVQNGKSLLALDFFHNMQFSGIDPDEATMLALLLACSHLAALKYGICAHAYFVVRGFVVDTSICNVLIDMYAKCGKIKTAREVFDRIDKRDIVTWNSMIAGYGIHGMKPDDITFRSLLIAYSHLGLVDEGKYWFNAMIQKFYIAPRVDHYICMVNLLDRAGL</sequence>
<name>A0A9Q1K5D0_9CARY</name>
<dbReference type="OrthoDB" id="185373at2759"/>
<comment type="caution">
    <text evidence="3">The sequence shown here is derived from an EMBL/GenBank/DDBJ whole genome shotgun (WGS) entry which is preliminary data.</text>
</comment>
<feature type="repeat" description="PPR" evidence="2">
    <location>
        <begin position="75"/>
        <end position="109"/>
    </location>
</feature>
<dbReference type="PROSITE" id="PS51375">
    <property type="entry name" value="PPR"/>
    <property type="match status" value="2"/>
</dbReference>
<dbReference type="PANTHER" id="PTHR47926">
    <property type="entry name" value="PENTATRICOPEPTIDE REPEAT-CONTAINING PROTEIN"/>
    <property type="match status" value="1"/>
</dbReference>
<dbReference type="Pfam" id="PF01535">
    <property type="entry name" value="PPR"/>
    <property type="match status" value="3"/>
</dbReference>
<dbReference type="EMBL" id="JAKOGI010000334">
    <property type="protein sequence ID" value="KAJ8436682.1"/>
    <property type="molecule type" value="Genomic_DNA"/>
</dbReference>
<dbReference type="InterPro" id="IPR002885">
    <property type="entry name" value="PPR_rpt"/>
</dbReference>
<keyword evidence="1" id="KW-0677">Repeat</keyword>
<dbReference type="NCBIfam" id="TIGR00756">
    <property type="entry name" value="PPR"/>
    <property type="match status" value="2"/>
</dbReference>
<dbReference type="InterPro" id="IPR011990">
    <property type="entry name" value="TPR-like_helical_dom_sf"/>
</dbReference>
<dbReference type="Gene3D" id="1.25.40.10">
    <property type="entry name" value="Tetratricopeptide repeat domain"/>
    <property type="match status" value="3"/>
</dbReference>
<accession>A0A9Q1K5D0</accession>
<evidence type="ECO:0000256" key="1">
    <source>
        <dbReference type="ARBA" id="ARBA00022737"/>
    </source>
</evidence>
<organism evidence="3 4">
    <name type="scientific">Carnegiea gigantea</name>
    <dbReference type="NCBI Taxonomy" id="171969"/>
    <lineage>
        <taxon>Eukaryota</taxon>
        <taxon>Viridiplantae</taxon>
        <taxon>Streptophyta</taxon>
        <taxon>Embryophyta</taxon>
        <taxon>Tracheophyta</taxon>
        <taxon>Spermatophyta</taxon>
        <taxon>Magnoliopsida</taxon>
        <taxon>eudicotyledons</taxon>
        <taxon>Gunneridae</taxon>
        <taxon>Pentapetalae</taxon>
        <taxon>Caryophyllales</taxon>
        <taxon>Cactineae</taxon>
        <taxon>Cactaceae</taxon>
        <taxon>Cactoideae</taxon>
        <taxon>Echinocereeae</taxon>
        <taxon>Carnegiea</taxon>
    </lineage>
</organism>
<protein>
    <recommendedName>
        <fullName evidence="5">Pentatricopeptide repeat-containing protein</fullName>
    </recommendedName>
</protein>
<dbReference type="FunFam" id="1.25.40.10:FF:002166">
    <property type="entry name" value="Pentatricopeptide (PPR) repeat-containing protein-like"/>
    <property type="match status" value="1"/>
</dbReference>
<dbReference type="InterPro" id="IPR046960">
    <property type="entry name" value="PPR_At4g14850-like_plant"/>
</dbReference>
<dbReference type="GO" id="GO:0003723">
    <property type="term" value="F:RNA binding"/>
    <property type="evidence" value="ECO:0007669"/>
    <property type="project" value="InterPro"/>
</dbReference>
<dbReference type="AlphaFoldDB" id="A0A9Q1K5D0"/>
<evidence type="ECO:0000256" key="2">
    <source>
        <dbReference type="PROSITE-ProRule" id="PRU00708"/>
    </source>
</evidence>
<feature type="repeat" description="PPR" evidence="2">
    <location>
        <begin position="5"/>
        <end position="39"/>
    </location>
</feature>
<gene>
    <name evidence="3" type="ORF">Cgig2_025512</name>
</gene>
<proteinExistence type="predicted"/>
<evidence type="ECO:0000313" key="3">
    <source>
        <dbReference type="EMBL" id="KAJ8436682.1"/>
    </source>
</evidence>
<evidence type="ECO:0008006" key="5">
    <source>
        <dbReference type="Google" id="ProtNLM"/>
    </source>
</evidence>